<feature type="compositionally biased region" description="Low complexity" evidence="1">
    <location>
        <begin position="15"/>
        <end position="37"/>
    </location>
</feature>
<keyword evidence="2" id="KW-0732">Signal</keyword>
<proteinExistence type="predicted"/>
<dbReference type="EMBL" id="BLAH01000143">
    <property type="protein sequence ID" value="GES39909.1"/>
    <property type="molecule type" value="Genomic_DNA"/>
</dbReference>
<feature type="compositionally biased region" description="Low complexity" evidence="1">
    <location>
        <begin position="45"/>
        <end position="84"/>
    </location>
</feature>
<gene>
    <name evidence="3" type="ORF">RAJCM14343_5187</name>
</gene>
<comment type="caution">
    <text evidence="3">The sequence shown here is derived from an EMBL/GenBank/DDBJ whole genome shotgun (WGS) entry which is preliminary data.</text>
</comment>
<protein>
    <submittedName>
        <fullName evidence="3">Esterase</fullName>
    </submittedName>
</protein>
<feature type="signal peptide" evidence="2">
    <location>
        <begin position="1"/>
        <end position="19"/>
    </location>
</feature>
<feature type="compositionally biased region" description="Pro residues" evidence="1">
    <location>
        <begin position="122"/>
        <end position="160"/>
    </location>
</feature>
<evidence type="ECO:0000313" key="4">
    <source>
        <dbReference type="Proteomes" id="UP000325466"/>
    </source>
</evidence>
<feature type="compositionally biased region" description="Basic and acidic residues" evidence="1">
    <location>
        <begin position="168"/>
        <end position="178"/>
    </location>
</feature>
<feature type="chain" id="PRO_5045911645" evidence="2">
    <location>
        <begin position="20"/>
        <end position="701"/>
    </location>
</feature>
<dbReference type="InterPro" id="IPR013207">
    <property type="entry name" value="LGFP"/>
</dbReference>
<reference evidence="3 4" key="1">
    <citation type="journal article" date="2018" name="Biodegradation">
        <title>1,4-Dioxane degradation characteristics of Rhodococcus aetherivorans JCM 14343.</title>
        <authorList>
            <person name="Inoue D."/>
            <person name="Tsunoda T."/>
            <person name="Yamamoto N."/>
            <person name="Ike M."/>
            <person name="Sei K."/>
        </authorList>
    </citation>
    <scope>NUCLEOTIDE SEQUENCE [LARGE SCALE GENOMIC DNA]</scope>
    <source>
        <strain evidence="3 4">JCM 14343</strain>
    </source>
</reference>
<evidence type="ECO:0000313" key="3">
    <source>
        <dbReference type="EMBL" id="GES39909.1"/>
    </source>
</evidence>
<evidence type="ECO:0000256" key="2">
    <source>
        <dbReference type="SAM" id="SignalP"/>
    </source>
</evidence>
<dbReference type="Pfam" id="PF08310">
    <property type="entry name" value="LGFP"/>
    <property type="match status" value="3"/>
</dbReference>
<evidence type="ECO:0000256" key="1">
    <source>
        <dbReference type="SAM" id="MobiDB-lite"/>
    </source>
</evidence>
<accession>A0ABQ0YUF5</accession>
<keyword evidence="4" id="KW-1185">Reference proteome</keyword>
<feature type="compositionally biased region" description="Pro residues" evidence="1">
    <location>
        <begin position="85"/>
        <end position="96"/>
    </location>
</feature>
<feature type="compositionally biased region" description="Basic and acidic residues" evidence="1">
    <location>
        <begin position="190"/>
        <end position="200"/>
    </location>
</feature>
<name>A0ABQ0YUF5_9NOCA</name>
<feature type="region of interest" description="Disordered" evidence="1">
    <location>
        <begin position="15"/>
        <end position="200"/>
    </location>
</feature>
<feature type="compositionally biased region" description="Low complexity" evidence="1">
    <location>
        <begin position="97"/>
        <end position="108"/>
    </location>
</feature>
<dbReference type="Proteomes" id="UP000325466">
    <property type="component" value="Unassembled WGS sequence"/>
</dbReference>
<sequence>MLAGTTALLVATGSTTALAQPATPAAPATTTPSAPASVPDPAPADTPEAAADPCAVPTTTPAPTTTTAPPTTTTTPGSPCETTPPAAPDPATPTPTPAAEALPAQAPDTPRPDTSRTDAAPAPAPAPAPAQAPPAETVPPLPAELRPAPPAADQPVPPDDPALSSKTAEPDPDWHPTENPKSTLVPGQMRSDREEVPAPFTKEDADKAEIAEARLRSSRSLTASRCQVYWPSWFEVCGAIRDKYNALGGPASFLSYPTSGNIINPGGTGERVTFLNGPIYWSAATGAHPVVNSFLNRWGIHGYEAGWLGYPTTDEIVHADAVGRHQEFQNGAIYVAFQNAVGSAIRNGPLRDKWNSVGAETPGSLLGYPIQDQIPLPDGQGQMDRFERGVIYWHPTHGAHPVTGRILSLWSLAGYEQGEYGYPTSDNDIVVGEPGSTIQLYQRGSIYLGSNHALRAISELQDPSQGFKSYDTGIHPNYCEFPDPANSPTCPVDNSQFGTVSDPTGAAAQENLQVASATSAYFTEVGAPTAKAMFDHYYGATGTDYALGTSVLDSWFVDDHHNYPNDATGSPSVIADSQKALGVAGAITEADNRGQAVKVIYDSPWMPAAGYQQDHVQSLGHYSVSPTIAVIAHPGGPGNHQIQWRQEVHMYDVYDFAKPTGEYGNMAQAAVENARQGYLLGLARNFLVYGSGSVQTWSGVA</sequence>
<organism evidence="3 4">
    <name type="scientific">Rhodococcus aetherivorans</name>
    <dbReference type="NCBI Taxonomy" id="191292"/>
    <lineage>
        <taxon>Bacteria</taxon>
        <taxon>Bacillati</taxon>
        <taxon>Actinomycetota</taxon>
        <taxon>Actinomycetes</taxon>
        <taxon>Mycobacteriales</taxon>
        <taxon>Nocardiaceae</taxon>
        <taxon>Rhodococcus</taxon>
    </lineage>
</organism>